<dbReference type="FunCoup" id="D3B4U6">
    <property type="interactions" value="167"/>
</dbReference>
<dbReference type="GeneID" id="31358943"/>
<dbReference type="AlphaFoldDB" id="D3B4U6"/>
<reference evidence="2 3" key="1">
    <citation type="journal article" date="2011" name="Genome Res.">
        <title>Phylogeny-wide analysis of social amoeba genomes highlights ancient origins for complex intercellular communication.</title>
        <authorList>
            <person name="Heidel A.J."/>
            <person name="Lawal H.M."/>
            <person name="Felder M."/>
            <person name="Schilde C."/>
            <person name="Helps N.R."/>
            <person name="Tunggal B."/>
            <person name="Rivero F."/>
            <person name="John U."/>
            <person name="Schleicher M."/>
            <person name="Eichinger L."/>
            <person name="Platzer M."/>
            <person name="Noegel A.A."/>
            <person name="Schaap P."/>
            <person name="Gloeckner G."/>
        </authorList>
    </citation>
    <scope>NUCLEOTIDE SEQUENCE [LARGE SCALE GENOMIC DNA]</scope>
    <source>
        <strain evidence="3">ATCC 26659 / Pp 5 / PN500</strain>
    </source>
</reference>
<evidence type="ECO:0000256" key="1">
    <source>
        <dbReference type="SAM" id="MobiDB-lite"/>
    </source>
</evidence>
<feature type="compositionally biased region" description="Acidic residues" evidence="1">
    <location>
        <begin position="583"/>
        <end position="602"/>
    </location>
</feature>
<organism evidence="2 3">
    <name type="scientific">Heterostelium pallidum (strain ATCC 26659 / Pp 5 / PN500)</name>
    <name type="common">Cellular slime mold</name>
    <name type="synonym">Polysphondylium pallidum</name>
    <dbReference type="NCBI Taxonomy" id="670386"/>
    <lineage>
        <taxon>Eukaryota</taxon>
        <taxon>Amoebozoa</taxon>
        <taxon>Evosea</taxon>
        <taxon>Eumycetozoa</taxon>
        <taxon>Dictyostelia</taxon>
        <taxon>Acytosteliales</taxon>
        <taxon>Acytosteliaceae</taxon>
        <taxon>Heterostelium</taxon>
    </lineage>
</organism>
<keyword evidence="3" id="KW-1185">Reference proteome</keyword>
<dbReference type="Proteomes" id="UP000001396">
    <property type="component" value="Unassembled WGS sequence"/>
</dbReference>
<proteinExistence type="predicted"/>
<dbReference type="InParanoid" id="D3B4U6"/>
<evidence type="ECO:0000313" key="2">
    <source>
        <dbReference type="EMBL" id="EFA84344.1"/>
    </source>
</evidence>
<dbReference type="STRING" id="670386.D3B4U6"/>
<feature type="region of interest" description="Disordered" evidence="1">
    <location>
        <begin position="579"/>
        <end position="602"/>
    </location>
</feature>
<sequence length="602" mass="70660">MDLFQIIFGIFIIIAVYIRIRIERNERDSNMALLVFPLFEFKISYIDGKSKYSSCIVDKETYSIRQSTDVSFYSDAMNVIAKIEKNKIGIDDLLFLYPKPGESNDFATHPYALKYIPYDHALKLFAEFEHVKNEIGRLFIVLQFLIYFHNKKDKNIQEFIAFGEKVEADRSKIVRASGPILFRHFKTTSYISPEIDRIFFFFFKVLDGSNNDKSVNDFTSYRKFIANSNIDILKRKLEIQPSKIQRDSSILTRIKIIGYTLMADFCLRQDHLPTESPKIIGYTLMADTFLQQDLLHETRVEDWKELMVEMSSVLFSLAMVSKQFFANVGRVLESIDWTRRFPNKYIKGQINYDKPFCLLKRVPSSIRYDALIRTTPYRLVSQAFSGVTSLTIVGDMLERAHIYGVDRDYKLERDNLYDIDKCIFVTYPPVGSMPNLTKLVVVGRAFQWQRSSAETGGLYLLKYLIANTRCKLEHFECIEQLSLNYQPEFDISVFQCLFDNHESTLRLFKLKRTIKRNERYLTELNTIVETLKRYQLNLQFKLEFYDNNDNSDLWGNTEDSYKLVEEFEELELLHRVANHNDNSDDDADADYDSSYEDSYSDI</sequence>
<gene>
    <name evidence="2" type="ORF">PPL_03422</name>
</gene>
<dbReference type="OMA" id="IANTRCK"/>
<dbReference type="PANTHER" id="PTHR39532">
    <property type="entry name" value="F-BOX DOMAIN-CONTAINING PROTEIN-RELATED"/>
    <property type="match status" value="1"/>
</dbReference>
<dbReference type="EMBL" id="ADBJ01000010">
    <property type="protein sequence ID" value="EFA84344.1"/>
    <property type="molecule type" value="Genomic_DNA"/>
</dbReference>
<comment type="caution">
    <text evidence="2">The sequence shown here is derived from an EMBL/GenBank/DDBJ whole genome shotgun (WGS) entry which is preliminary data.</text>
</comment>
<evidence type="ECO:0000313" key="3">
    <source>
        <dbReference type="Proteomes" id="UP000001396"/>
    </source>
</evidence>
<dbReference type="PANTHER" id="PTHR39532:SF4">
    <property type="entry name" value="F-BOX DOMAIN-CONTAINING PROTEIN"/>
    <property type="match status" value="1"/>
</dbReference>
<name>D3B4U6_HETP5</name>
<accession>D3B4U6</accession>
<protein>
    <submittedName>
        <fullName evidence="2">Uncharacterized protein</fullName>
    </submittedName>
</protein>
<dbReference type="RefSeq" id="XP_020436459.1">
    <property type="nucleotide sequence ID" value="XM_020574387.1"/>
</dbReference>